<keyword evidence="2" id="KW-0812">Transmembrane</keyword>
<accession>A0ABR1RLQ8</accession>
<evidence type="ECO:0000256" key="2">
    <source>
        <dbReference type="SAM" id="Phobius"/>
    </source>
</evidence>
<reference evidence="3 4" key="1">
    <citation type="submission" date="2023-01" db="EMBL/GenBank/DDBJ databases">
        <title>Analysis of 21 Apiospora genomes using comparative genomics revels a genus with tremendous synthesis potential of carbohydrate active enzymes and secondary metabolites.</title>
        <authorList>
            <person name="Sorensen T."/>
        </authorList>
    </citation>
    <scope>NUCLEOTIDE SEQUENCE [LARGE SCALE GENOMIC DNA]</scope>
    <source>
        <strain evidence="3 4">CBS 20057</strain>
    </source>
</reference>
<sequence>MSCNETSLLYPNVYGTLITSQDDIDRGALLAPNATTDSRGILVTGVKGSLTFTNLTAFYKMAITCNNHLQEINFPETVMLGTLVIDTAPNLERISMNKWNGSADTTTYRVAPYGSLSISKAPRLGLGFQQAQQFNMTTLSIVDLNGVGGVQFPQLISAITIYAQSSSAQFPKLVTVSDYLLIGSSLVGNTNFPSLKDVGKLRISNQTSYGYNMLAEEDSTGPLPDLAVRESVIIEGQIRGQIRTKGDDLNPKNLVLNQLTTVGEDLNITKNNGVAKMSFSRLEDVKRLYIKDNLGSVVPGDFSRLTTANLIHVNGVLDNNTVLFPRLSSANEVRIEAWNPEFDCSWLVRMRDLGKIAVLSCNGTNGTYESPKDDSTSSVNPTNPTTSSSSSGGLSTGAFAGIGTGVGVSVLGVLAVLVWFILRYRRKLRGLAEESHNHGRDDPKEATRETPTPRENLLDGTQIEESGGRSMPHQSGGTEILEAGGRALRAEAGDGRGADGAVVAQEKKSPPLELP</sequence>
<feature type="transmembrane region" description="Helical" evidence="2">
    <location>
        <begin position="398"/>
        <end position="422"/>
    </location>
</feature>
<evidence type="ECO:0000313" key="3">
    <source>
        <dbReference type="EMBL" id="KAK8015531.1"/>
    </source>
</evidence>
<feature type="region of interest" description="Disordered" evidence="1">
    <location>
        <begin position="433"/>
        <end position="515"/>
    </location>
</feature>
<protein>
    <recommendedName>
        <fullName evidence="5">Receptor L-domain domain-containing protein</fullName>
    </recommendedName>
</protein>
<comment type="caution">
    <text evidence="3">The sequence shown here is derived from an EMBL/GenBank/DDBJ whole genome shotgun (WGS) entry which is preliminary data.</text>
</comment>
<keyword evidence="4" id="KW-1185">Reference proteome</keyword>
<evidence type="ECO:0008006" key="5">
    <source>
        <dbReference type="Google" id="ProtNLM"/>
    </source>
</evidence>
<dbReference type="EMBL" id="JAQQWI010000012">
    <property type="protein sequence ID" value="KAK8015531.1"/>
    <property type="molecule type" value="Genomic_DNA"/>
</dbReference>
<feature type="compositionally biased region" description="Basic and acidic residues" evidence="1">
    <location>
        <begin position="488"/>
        <end position="497"/>
    </location>
</feature>
<evidence type="ECO:0000313" key="4">
    <source>
        <dbReference type="Proteomes" id="UP001396898"/>
    </source>
</evidence>
<keyword evidence="2" id="KW-0472">Membrane</keyword>
<dbReference type="Proteomes" id="UP001396898">
    <property type="component" value="Unassembled WGS sequence"/>
</dbReference>
<evidence type="ECO:0000256" key="1">
    <source>
        <dbReference type="SAM" id="MobiDB-lite"/>
    </source>
</evidence>
<feature type="compositionally biased region" description="Basic and acidic residues" evidence="1">
    <location>
        <begin position="505"/>
        <end position="515"/>
    </location>
</feature>
<feature type="compositionally biased region" description="Low complexity" evidence="1">
    <location>
        <begin position="376"/>
        <end position="393"/>
    </location>
</feature>
<keyword evidence="2" id="KW-1133">Transmembrane helix</keyword>
<feature type="region of interest" description="Disordered" evidence="1">
    <location>
        <begin position="366"/>
        <end position="394"/>
    </location>
</feature>
<name>A0ABR1RLQ8_9PEZI</name>
<proteinExistence type="predicted"/>
<gene>
    <name evidence="3" type="ORF">PG991_008419</name>
</gene>
<feature type="compositionally biased region" description="Basic and acidic residues" evidence="1">
    <location>
        <begin position="433"/>
        <end position="452"/>
    </location>
</feature>
<organism evidence="3 4">
    <name type="scientific">Apiospora marii</name>
    <dbReference type="NCBI Taxonomy" id="335849"/>
    <lineage>
        <taxon>Eukaryota</taxon>
        <taxon>Fungi</taxon>
        <taxon>Dikarya</taxon>
        <taxon>Ascomycota</taxon>
        <taxon>Pezizomycotina</taxon>
        <taxon>Sordariomycetes</taxon>
        <taxon>Xylariomycetidae</taxon>
        <taxon>Amphisphaeriales</taxon>
        <taxon>Apiosporaceae</taxon>
        <taxon>Apiospora</taxon>
    </lineage>
</organism>